<reference evidence="1" key="1">
    <citation type="submission" date="2023-04" db="EMBL/GenBank/DDBJ databases">
        <authorList>
            <person name="Vijverberg K."/>
            <person name="Xiong W."/>
            <person name="Schranz E."/>
        </authorList>
    </citation>
    <scope>NUCLEOTIDE SEQUENCE</scope>
</reference>
<sequence length="138" mass="15806">MEGEQQGIQFHQVLVAHGRVKDEPEVDQGKAHDISPKEEHDEYVMVDLDYDELDQEPYEEKGVEEACSEPQQLEAPSNFCMFQGVDTDYLCALEEAVISLKLQLIMAKARATRAERKVEVITQEVDELAELLVRYIDH</sequence>
<dbReference type="AlphaFoldDB" id="A0AA36E647"/>
<dbReference type="EMBL" id="OX465081">
    <property type="protein sequence ID" value="CAI9284516.1"/>
    <property type="molecule type" value="Genomic_DNA"/>
</dbReference>
<organism evidence="1 2">
    <name type="scientific">Lactuca saligna</name>
    <name type="common">Willowleaf lettuce</name>
    <dbReference type="NCBI Taxonomy" id="75948"/>
    <lineage>
        <taxon>Eukaryota</taxon>
        <taxon>Viridiplantae</taxon>
        <taxon>Streptophyta</taxon>
        <taxon>Embryophyta</taxon>
        <taxon>Tracheophyta</taxon>
        <taxon>Spermatophyta</taxon>
        <taxon>Magnoliopsida</taxon>
        <taxon>eudicotyledons</taxon>
        <taxon>Gunneridae</taxon>
        <taxon>Pentapetalae</taxon>
        <taxon>asterids</taxon>
        <taxon>campanulids</taxon>
        <taxon>Asterales</taxon>
        <taxon>Asteraceae</taxon>
        <taxon>Cichorioideae</taxon>
        <taxon>Cichorieae</taxon>
        <taxon>Lactucinae</taxon>
        <taxon>Lactuca</taxon>
    </lineage>
</organism>
<evidence type="ECO:0000313" key="2">
    <source>
        <dbReference type="Proteomes" id="UP001177003"/>
    </source>
</evidence>
<protein>
    <submittedName>
        <fullName evidence="1">Uncharacterized protein</fullName>
    </submittedName>
</protein>
<gene>
    <name evidence="1" type="ORF">LSALG_LOCUS24037</name>
</gene>
<evidence type="ECO:0000313" key="1">
    <source>
        <dbReference type="EMBL" id="CAI9284516.1"/>
    </source>
</evidence>
<keyword evidence="2" id="KW-1185">Reference proteome</keyword>
<proteinExistence type="predicted"/>
<name>A0AA36E647_LACSI</name>
<accession>A0AA36E647</accession>
<dbReference type="Proteomes" id="UP001177003">
    <property type="component" value="Chromosome 5"/>
</dbReference>